<reference evidence="1" key="1">
    <citation type="submission" date="2019-12" db="EMBL/GenBank/DDBJ databases">
        <title>Genome sequencing and annotation of Brassica cretica.</title>
        <authorList>
            <person name="Studholme D.J."/>
            <person name="Sarris P."/>
        </authorList>
    </citation>
    <scope>NUCLEOTIDE SEQUENCE</scope>
    <source>
        <strain evidence="1">PFS-109/04</strain>
        <tissue evidence="1">Leaf</tissue>
    </source>
</reference>
<dbReference type="Proteomes" id="UP000712600">
    <property type="component" value="Unassembled WGS sequence"/>
</dbReference>
<organism evidence="1 2">
    <name type="scientific">Brassica cretica</name>
    <name type="common">Mustard</name>
    <dbReference type="NCBI Taxonomy" id="69181"/>
    <lineage>
        <taxon>Eukaryota</taxon>
        <taxon>Viridiplantae</taxon>
        <taxon>Streptophyta</taxon>
        <taxon>Embryophyta</taxon>
        <taxon>Tracheophyta</taxon>
        <taxon>Spermatophyta</taxon>
        <taxon>Magnoliopsida</taxon>
        <taxon>eudicotyledons</taxon>
        <taxon>Gunneridae</taxon>
        <taxon>Pentapetalae</taxon>
        <taxon>rosids</taxon>
        <taxon>malvids</taxon>
        <taxon>Brassicales</taxon>
        <taxon>Brassicaceae</taxon>
        <taxon>Brassiceae</taxon>
        <taxon>Brassica</taxon>
    </lineage>
</organism>
<accession>A0A8S9S624</accession>
<name>A0A8S9S624_BRACR</name>
<gene>
    <name evidence="1" type="ORF">F2Q69_00026645</name>
</gene>
<proteinExistence type="predicted"/>
<sequence length="126" mass="14790">MSPMRRGCIYRKLLTDLRRLSDEIPTDVKQSVGIPSEWSNLKRLYNGHIFVGNGHMVRRNSVGKYRRNSDDFAVNLKWPTEFRRPNFFGFGRKFVSIPSEMSDDICVRRNLRRNSVCFLVVLSAEY</sequence>
<dbReference type="EMBL" id="QGKX02000088">
    <property type="protein sequence ID" value="KAF3588660.1"/>
    <property type="molecule type" value="Genomic_DNA"/>
</dbReference>
<dbReference type="AlphaFoldDB" id="A0A8S9S624"/>
<evidence type="ECO:0000313" key="1">
    <source>
        <dbReference type="EMBL" id="KAF3588660.1"/>
    </source>
</evidence>
<protein>
    <submittedName>
        <fullName evidence="1">Uncharacterized protein</fullName>
    </submittedName>
</protein>
<evidence type="ECO:0000313" key="2">
    <source>
        <dbReference type="Proteomes" id="UP000712600"/>
    </source>
</evidence>
<comment type="caution">
    <text evidence="1">The sequence shown here is derived from an EMBL/GenBank/DDBJ whole genome shotgun (WGS) entry which is preliminary data.</text>
</comment>